<dbReference type="GO" id="GO:1990351">
    <property type="term" value="C:transporter complex"/>
    <property type="evidence" value="ECO:0007669"/>
    <property type="project" value="TreeGrafter"/>
</dbReference>
<keyword evidence="1" id="KW-0732">Signal</keyword>
<dbReference type="Proteomes" id="UP000593580">
    <property type="component" value="Chromosome"/>
</dbReference>
<dbReference type="RefSeq" id="WP_193110590.1">
    <property type="nucleotide sequence ID" value="NZ_CP041406.1"/>
</dbReference>
<dbReference type="InterPro" id="IPR020889">
    <property type="entry name" value="LipoPS_assembly_LptD"/>
</dbReference>
<dbReference type="GO" id="GO:0009279">
    <property type="term" value="C:cell outer membrane"/>
    <property type="evidence" value="ECO:0007669"/>
    <property type="project" value="InterPro"/>
</dbReference>
<dbReference type="PANTHER" id="PTHR30189">
    <property type="entry name" value="LPS-ASSEMBLY PROTEIN"/>
    <property type="match status" value="1"/>
</dbReference>
<evidence type="ECO:0000313" key="3">
    <source>
        <dbReference type="Proteomes" id="UP000593580"/>
    </source>
</evidence>
<dbReference type="KEGG" id="spal:FM071_08530"/>
<name>A0A7M1B9M4_9BACT</name>
<dbReference type="PANTHER" id="PTHR30189:SF1">
    <property type="entry name" value="LPS-ASSEMBLY PROTEIN LPTD"/>
    <property type="match status" value="1"/>
</dbReference>
<evidence type="ECO:0000256" key="1">
    <source>
        <dbReference type="SAM" id="SignalP"/>
    </source>
</evidence>
<protein>
    <submittedName>
        <fullName evidence="2">LPS-assembly protein LptD</fullName>
    </submittedName>
</protein>
<feature type="signal peptide" evidence="1">
    <location>
        <begin position="1"/>
        <end position="16"/>
    </location>
</feature>
<reference evidence="2 3" key="1">
    <citation type="submission" date="2019-07" db="EMBL/GenBank/DDBJ databases">
        <title>Sulfurimonas paralvinellae sp. nov., a novel mesophilic, hydrogen- and sulfur-oxidizing chemolithoautotroph within the Epsilonproteo- bacteria isolated from a deep-sea hydrothermal vent polychaete nest, reclassification of Thiomicrospira denitrificans as Sulfurimonas denitrificans comb. nov. and emended description of the genus Sulfurimonas.</title>
        <authorList>
            <person name="Wang S."/>
            <person name="Jiang L."/>
            <person name="Shao Z."/>
        </authorList>
    </citation>
    <scope>NUCLEOTIDE SEQUENCE [LARGE SCALE GENOMIC DNA]</scope>
    <source>
        <strain evidence="2 3">GO25</strain>
    </source>
</reference>
<feature type="chain" id="PRO_5039922739" evidence="1">
    <location>
        <begin position="17"/>
        <end position="724"/>
    </location>
</feature>
<dbReference type="GO" id="GO:0043165">
    <property type="term" value="P:Gram-negative-bacterium-type cell outer membrane assembly"/>
    <property type="evidence" value="ECO:0007669"/>
    <property type="project" value="InterPro"/>
</dbReference>
<proteinExistence type="inferred from homology"/>
<dbReference type="InterPro" id="IPR050218">
    <property type="entry name" value="LptD"/>
</dbReference>
<accession>A0A7M1B9M4</accession>
<organism evidence="2 3">
    <name type="scientific">Sulfurimonas paralvinellae</name>
    <dbReference type="NCBI Taxonomy" id="317658"/>
    <lineage>
        <taxon>Bacteria</taxon>
        <taxon>Pseudomonadati</taxon>
        <taxon>Campylobacterota</taxon>
        <taxon>Epsilonproteobacteria</taxon>
        <taxon>Campylobacterales</taxon>
        <taxon>Sulfurimonadaceae</taxon>
        <taxon>Sulfurimonas</taxon>
    </lineage>
</organism>
<gene>
    <name evidence="2" type="ORF">FM071_08530</name>
</gene>
<keyword evidence="3" id="KW-1185">Reference proteome</keyword>
<dbReference type="GO" id="GO:0015920">
    <property type="term" value="P:lipopolysaccharide transport"/>
    <property type="evidence" value="ECO:0007669"/>
    <property type="project" value="InterPro"/>
</dbReference>
<sequence>MRSFFLLFLLFVSLHAGDKVEIYASKLTSHDEVVSAAGGVSVIYKDYVITADRARYDKKTGELELFENIRANSAGKYKVLGKYARLNLAKKEKLFRPFYMIDNKSDVWMSGDEGKADNAEIDISSGVVSGCNPIDPLWTMEFSSSDYNTESKWINLYNMRLYIYDIPVLYTPYFGYSLDTTRRTGLLKPSVGLSNDEGFYYQQPIYIAEQNWWDLELLPQIRTSRGSGLYTNFRFVDSKVSHGELKMGYFKEKGDYFLKNDLQNDSHYGYNFKYDNRDVLNLWSGYDFAGQSGLYIDINHMNDVDYINLASNNIIDQSTARQVLSRINTFYNTTDNYMGAYFKYYQDLRSENNDNTLQKLPTLHYHHYLDTYLKDHLLYSLDVKSNNIRRQINNKVIQTDVNLPVTLQTSLFDEYLNLSYTANLYLQHSAFSGENDNTPNFEYKDGYYARNYHTFSANTQLTKRYDSFSHIIGFGVIYNKSAWEQDTGFYADNTDYCSNLDNASDIEYASRCEFYNIAEIDNAAQLQFTQYIYDDKAQQILYHRMAQRISYSSTSSRYGELENELDYKITKYLSFYNNMFYNYDRNAFSKLFNKLSLNKYGVNLQFSHLYKDSFISGDPLRFTNYLTSSVEYTYNRHYSFSVLYNYDIENKEKKSASIGFMYKKRCWDFGIKYSENNRPILTQNSGSSSIYDRYIYVTIVLKPLMQSSKNSSFITYKLPNSQTN</sequence>
<dbReference type="HAMAP" id="MF_01411">
    <property type="entry name" value="LPS_assembly_LptD"/>
    <property type="match status" value="1"/>
</dbReference>
<dbReference type="AlphaFoldDB" id="A0A7M1B9M4"/>
<dbReference type="EMBL" id="CP041406">
    <property type="protein sequence ID" value="QOP46331.1"/>
    <property type="molecule type" value="Genomic_DNA"/>
</dbReference>
<evidence type="ECO:0000313" key="2">
    <source>
        <dbReference type="EMBL" id="QOP46331.1"/>
    </source>
</evidence>